<dbReference type="WBParaSite" id="Hba_14813">
    <property type="protein sequence ID" value="Hba_14813"/>
    <property type="gene ID" value="Hba_14813"/>
</dbReference>
<evidence type="ECO:0000313" key="2">
    <source>
        <dbReference type="Proteomes" id="UP000095283"/>
    </source>
</evidence>
<organism evidence="2 3">
    <name type="scientific">Heterorhabditis bacteriophora</name>
    <name type="common">Entomopathogenic nematode worm</name>
    <dbReference type="NCBI Taxonomy" id="37862"/>
    <lineage>
        <taxon>Eukaryota</taxon>
        <taxon>Metazoa</taxon>
        <taxon>Ecdysozoa</taxon>
        <taxon>Nematoda</taxon>
        <taxon>Chromadorea</taxon>
        <taxon>Rhabditida</taxon>
        <taxon>Rhabditina</taxon>
        <taxon>Rhabditomorpha</taxon>
        <taxon>Strongyloidea</taxon>
        <taxon>Heterorhabditidae</taxon>
        <taxon>Heterorhabditis</taxon>
    </lineage>
</organism>
<accession>A0A1I7XBS2</accession>
<feature type="compositionally biased region" description="Basic and acidic residues" evidence="1">
    <location>
        <begin position="43"/>
        <end position="67"/>
    </location>
</feature>
<protein>
    <submittedName>
        <fullName evidence="3">Ovule protein</fullName>
    </submittedName>
</protein>
<name>A0A1I7XBS2_HETBA</name>
<proteinExistence type="predicted"/>
<feature type="compositionally biased region" description="Low complexity" evidence="1">
    <location>
        <begin position="77"/>
        <end position="89"/>
    </location>
</feature>
<evidence type="ECO:0000256" key="1">
    <source>
        <dbReference type="SAM" id="MobiDB-lite"/>
    </source>
</evidence>
<dbReference type="AlphaFoldDB" id="A0A1I7XBS2"/>
<keyword evidence="2" id="KW-1185">Reference proteome</keyword>
<dbReference type="Proteomes" id="UP000095283">
    <property type="component" value="Unplaced"/>
</dbReference>
<feature type="region of interest" description="Disordered" evidence="1">
    <location>
        <begin position="1"/>
        <end position="89"/>
    </location>
</feature>
<feature type="compositionally biased region" description="Basic and acidic residues" evidence="1">
    <location>
        <begin position="24"/>
        <end position="34"/>
    </location>
</feature>
<reference evidence="3" key="1">
    <citation type="submission" date="2016-11" db="UniProtKB">
        <authorList>
            <consortium name="WormBaseParasite"/>
        </authorList>
    </citation>
    <scope>IDENTIFICATION</scope>
</reference>
<sequence length="89" mass="10313">MLMRTCVLKGDTRQLSRNKKNKKKVEEQQTKSDYKTTAFSVVKDNERDSQKAKHDPISKTSGHRIEDSVTSTNKKANIYNNNNNNNYYS</sequence>
<evidence type="ECO:0000313" key="3">
    <source>
        <dbReference type="WBParaSite" id="Hba_14813"/>
    </source>
</evidence>